<name>A0A5C6WAD5_9BACI</name>
<dbReference type="AlphaFoldDB" id="A0A5C6WAD5"/>
<dbReference type="PANTHER" id="PTHR14911:SF13">
    <property type="entry name" value="TRNA (GUANINE(6)-N2)-METHYLTRANSFERASE THUMP3"/>
    <property type="match status" value="1"/>
</dbReference>
<organism evidence="2 3">
    <name type="scientific">Metabacillus litoralis</name>
    <dbReference type="NCBI Taxonomy" id="152268"/>
    <lineage>
        <taxon>Bacteria</taxon>
        <taxon>Bacillati</taxon>
        <taxon>Bacillota</taxon>
        <taxon>Bacilli</taxon>
        <taxon>Bacillales</taxon>
        <taxon>Bacillaceae</taxon>
        <taxon>Metabacillus</taxon>
    </lineage>
</organism>
<feature type="domain" description="Ribosomal RNA large subunit methyltransferase K/L-like methyltransferase" evidence="1">
    <location>
        <begin position="126"/>
        <end position="223"/>
    </location>
</feature>
<evidence type="ECO:0000259" key="1">
    <source>
        <dbReference type="Pfam" id="PF01170"/>
    </source>
</evidence>
<sequence>MRSLFGYDSQTSYLKSTKRINPTRSPFIKERIEVLYKSESLDELIHHVEGIEIGEDTFKVICLENHSNKLGFKERRFIERKVGLQLKGNVDLLAPQTQFAIMEVDGEWMFGEYTKSDSVWLHHQNKPQNYSTALSTRLARAVVNIAIPSINGVNAIDPCCGIGTVLIEALSMNINIVGSDRNPLVTTGARENIAFFGFEGEVMLREIRQIKDTYDVAIIDMPYNLCSVLPFEEKLDMLLSARRIAKKVVVITIEPIDSTLREAGFNIRDRCVAKKGTFTREVIVCE</sequence>
<gene>
    <name evidence="2" type="ORF">FS935_04090</name>
</gene>
<dbReference type="InterPro" id="IPR000241">
    <property type="entry name" value="RlmKL-like_Mtase"/>
</dbReference>
<evidence type="ECO:0000313" key="2">
    <source>
        <dbReference type="EMBL" id="TXC93478.1"/>
    </source>
</evidence>
<keyword evidence="2" id="KW-0808">Transferase</keyword>
<comment type="caution">
    <text evidence="2">The sequence shown here is derived from an EMBL/GenBank/DDBJ whole genome shotgun (WGS) entry which is preliminary data.</text>
</comment>
<dbReference type="EMBL" id="VOQF01000001">
    <property type="protein sequence ID" value="TXC93478.1"/>
    <property type="molecule type" value="Genomic_DNA"/>
</dbReference>
<dbReference type="PANTHER" id="PTHR14911">
    <property type="entry name" value="THUMP DOMAIN-CONTAINING"/>
    <property type="match status" value="1"/>
</dbReference>
<accession>A0A5C6WAD5</accession>
<dbReference type="GO" id="GO:0016423">
    <property type="term" value="F:tRNA (guanine) methyltransferase activity"/>
    <property type="evidence" value="ECO:0007669"/>
    <property type="project" value="TreeGrafter"/>
</dbReference>
<dbReference type="Proteomes" id="UP000321363">
    <property type="component" value="Unassembled WGS sequence"/>
</dbReference>
<dbReference type="GO" id="GO:0030488">
    <property type="term" value="P:tRNA methylation"/>
    <property type="evidence" value="ECO:0007669"/>
    <property type="project" value="TreeGrafter"/>
</dbReference>
<dbReference type="Pfam" id="PF01170">
    <property type="entry name" value="UPF0020"/>
    <property type="match status" value="1"/>
</dbReference>
<dbReference type="Gene3D" id="3.40.50.150">
    <property type="entry name" value="Vaccinia Virus protein VP39"/>
    <property type="match status" value="1"/>
</dbReference>
<dbReference type="OrthoDB" id="9791556at2"/>
<reference evidence="2 3" key="1">
    <citation type="journal article" date="2005" name="Int. J. Syst. Evol. Microbiol.">
        <title>Bacillus litoralis sp. nov., isolated from a tidal flat of the Yellow Sea in Korea.</title>
        <authorList>
            <person name="Yoon J.H."/>
            <person name="Oh T.K."/>
        </authorList>
    </citation>
    <scope>NUCLEOTIDE SEQUENCE [LARGE SCALE GENOMIC DNA]</scope>
    <source>
        <strain evidence="2 3">SW-211</strain>
    </source>
</reference>
<protein>
    <submittedName>
        <fullName evidence="2">RNA methyltransferase</fullName>
    </submittedName>
</protein>
<evidence type="ECO:0000313" key="3">
    <source>
        <dbReference type="Proteomes" id="UP000321363"/>
    </source>
</evidence>
<keyword evidence="2" id="KW-0489">Methyltransferase</keyword>
<keyword evidence="3" id="KW-1185">Reference proteome</keyword>
<dbReference type="SUPFAM" id="SSF53335">
    <property type="entry name" value="S-adenosyl-L-methionine-dependent methyltransferases"/>
    <property type="match status" value="1"/>
</dbReference>
<proteinExistence type="predicted"/>
<dbReference type="InterPro" id="IPR029063">
    <property type="entry name" value="SAM-dependent_MTases_sf"/>
</dbReference>
<dbReference type="RefSeq" id="WP_146946341.1">
    <property type="nucleotide sequence ID" value="NZ_VOQF01000001.1"/>
</dbReference>